<evidence type="ECO:0000313" key="3">
    <source>
        <dbReference type="Proteomes" id="UP000002051"/>
    </source>
</evidence>
<reference evidence="2" key="3">
    <citation type="submission" date="2015-04" db="UniProtKB">
        <authorList>
            <consortium name="EnsemblPlants"/>
        </authorList>
    </citation>
    <scope>IDENTIFICATION</scope>
    <source>
        <strain evidence="2">cv. Jemalong A17</strain>
    </source>
</reference>
<accession>A0A072V8U5</accession>
<protein>
    <submittedName>
        <fullName evidence="1 2">Uncharacterized protein</fullName>
    </submittedName>
</protein>
<dbReference type="EMBL" id="CM001218">
    <property type="protein sequence ID" value="KEH38051.1"/>
    <property type="molecule type" value="Genomic_DNA"/>
</dbReference>
<name>A0A072V8U5_MEDTR</name>
<proteinExistence type="predicted"/>
<dbReference type="HOGENOM" id="CLU_2295847_0_0_1"/>
<keyword evidence="3" id="KW-1185">Reference proteome</keyword>
<dbReference type="EnsemblPlants" id="KEH38051">
    <property type="protein sequence ID" value="KEH38051"/>
    <property type="gene ID" value="MTR_2g059915"/>
</dbReference>
<organism evidence="1 3">
    <name type="scientific">Medicago truncatula</name>
    <name type="common">Barrel medic</name>
    <name type="synonym">Medicago tribuloides</name>
    <dbReference type="NCBI Taxonomy" id="3880"/>
    <lineage>
        <taxon>Eukaryota</taxon>
        <taxon>Viridiplantae</taxon>
        <taxon>Streptophyta</taxon>
        <taxon>Embryophyta</taxon>
        <taxon>Tracheophyta</taxon>
        <taxon>Spermatophyta</taxon>
        <taxon>Magnoliopsida</taxon>
        <taxon>eudicotyledons</taxon>
        <taxon>Gunneridae</taxon>
        <taxon>Pentapetalae</taxon>
        <taxon>rosids</taxon>
        <taxon>fabids</taxon>
        <taxon>Fabales</taxon>
        <taxon>Fabaceae</taxon>
        <taxon>Papilionoideae</taxon>
        <taxon>50 kb inversion clade</taxon>
        <taxon>NPAAA clade</taxon>
        <taxon>Hologalegina</taxon>
        <taxon>IRL clade</taxon>
        <taxon>Trifolieae</taxon>
        <taxon>Medicago</taxon>
    </lineage>
</organism>
<evidence type="ECO:0000313" key="1">
    <source>
        <dbReference type="EMBL" id="KEH38051.1"/>
    </source>
</evidence>
<gene>
    <name evidence="1" type="ordered locus">MTR_2g059915</name>
</gene>
<reference evidence="1 3" key="1">
    <citation type="journal article" date="2011" name="Nature">
        <title>The Medicago genome provides insight into the evolution of rhizobial symbioses.</title>
        <authorList>
            <person name="Young N.D."/>
            <person name="Debelle F."/>
            <person name="Oldroyd G.E."/>
            <person name="Geurts R."/>
            <person name="Cannon S.B."/>
            <person name="Udvardi M.K."/>
            <person name="Benedito V.A."/>
            <person name="Mayer K.F."/>
            <person name="Gouzy J."/>
            <person name="Schoof H."/>
            <person name="Van de Peer Y."/>
            <person name="Proost S."/>
            <person name="Cook D.R."/>
            <person name="Meyers B.C."/>
            <person name="Spannagl M."/>
            <person name="Cheung F."/>
            <person name="De Mita S."/>
            <person name="Krishnakumar V."/>
            <person name="Gundlach H."/>
            <person name="Zhou S."/>
            <person name="Mudge J."/>
            <person name="Bharti A.K."/>
            <person name="Murray J.D."/>
            <person name="Naoumkina M.A."/>
            <person name="Rosen B."/>
            <person name="Silverstein K.A."/>
            <person name="Tang H."/>
            <person name="Rombauts S."/>
            <person name="Zhao P.X."/>
            <person name="Zhou P."/>
            <person name="Barbe V."/>
            <person name="Bardou P."/>
            <person name="Bechner M."/>
            <person name="Bellec A."/>
            <person name="Berger A."/>
            <person name="Berges H."/>
            <person name="Bidwell S."/>
            <person name="Bisseling T."/>
            <person name="Choisne N."/>
            <person name="Couloux A."/>
            <person name="Denny R."/>
            <person name="Deshpande S."/>
            <person name="Dai X."/>
            <person name="Doyle J.J."/>
            <person name="Dudez A.M."/>
            <person name="Farmer A.D."/>
            <person name="Fouteau S."/>
            <person name="Franken C."/>
            <person name="Gibelin C."/>
            <person name="Gish J."/>
            <person name="Goldstein S."/>
            <person name="Gonzalez A.J."/>
            <person name="Green P.J."/>
            <person name="Hallab A."/>
            <person name="Hartog M."/>
            <person name="Hua A."/>
            <person name="Humphray S.J."/>
            <person name="Jeong D.H."/>
            <person name="Jing Y."/>
            <person name="Jocker A."/>
            <person name="Kenton S.M."/>
            <person name="Kim D.J."/>
            <person name="Klee K."/>
            <person name="Lai H."/>
            <person name="Lang C."/>
            <person name="Lin S."/>
            <person name="Macmil S.L."/>
            <person name="Magdelenat G."/>
            <person name="Matthews L."/>
            <person name="McCorrison J."/>
            <person name="Monaghan E.L."/>
            <person name="Mun J.H."/>
            <person name="Najar F.Z."/>
            <person name="Nicholson C."/>
            <person name="Noirot C."/>
            <person name="O'Bleness M."/>
            <person name="Paule C.R."/>
            <person name="Poulain J."/>
            <person name="Prion F."/>
            <person name="Qin B."/>
            <person name="Qu C."/>
            <person name="Retzel E.F."/>
            <person name="Riddle C."/>
            <person name="Sallet E."/>
            <person name="Samain S."/>
            <person name="Samson N."/>
            <person name="Sanders I."/>
            <person name="Saurat O."/>
            <person name="Scarpelli C."/>
            <person name="Schiex T."/>
            <person name="Segurens B."/>
            <person name="Severin A.J."/>
            <person name="Sherrier D.J."/>
            <person name="Shi R."/>
            <person name="Sims S."/>
            <person name="Singer S.R."/>
            <person name="Sinharoy S."/>
            <person name="Sterck L."/>
            <person name="Viollet A."/>
            <person name="Wang B.B."/>
            <person name="Wang K."/>
            <person name="Wang M."/>
            <person name="Wang X."/>
            <person name="Warfsmann J."/>
            <person name="Weissenbach J."/>
            <person name="White D.D."/>
            <person name="White J.D."/>
            <person name="Wiley G.B."/>
            <person name="Wincker P."/>
            <person name="Xing Y."/>
            <person name="Yang L."/>
            <person name="Yao Z."/>
            <person name="Ying F."/>
            <person name="Zhai J."/>
            <person name="Zhou L."/>
            <person name="Zuber A."/>
            <person name="Denarie J."/>
            <person name="Dixon R.A."/>
            <person name="May G.D."/>
            <person name="Schwartz D.C."/>
            <person name="Rogers J."/>
            <person name="Quetier F."/>
            <person name="Town C.D."/>
            <person name="Roe B.A."/>
        </authorList>
    </citation>
    <scope>NUCLEOTIDE SEQUENCE [LARGE SCALE GENOMIC DNA]</scope>
    <source>
        <strain evidence="1">A17</strain>
        <strain evidence="2 3">cv. Jemalong A17</strain>
    </source>
</reference>
<dbReference type="Proteomes" id="UP000002051">
    <property type="component" value="Chromosome 2"/>
</dbReference>
<reference evidence="1 3" key="2">
    <citation type="journal article" date="2014" name="BMC Genomics">
        <title>An improved genome release (version Mt4.0) for the model legume Medicago truncatula.</title>
        <authorList>
            <person name="Tang H."/>
            <person name="Krishnakumar V."/>
            <person name="Bidwell S."/>
            <person name="Rosen B."/>
            <person name="Chan A."/>
            <person name="Zhou S."/>
            <person name="Gentzbittel L."/>
            <person name="Childs K.L."/>
            <person name="Yandell M."/>
            <person name="Gundlach H."/>
            <person name="Mayer K.F."/>
            <person name="Schwartz D.C."/>
            <person name="Town C.D."/>
        </authorList>
    </citation>
    <scope>GENOME REANNOTATION</scope>
    <source>
        <strain evidence="1">A17</strain>
        <strain evidence="2 3">cv. Jemalong A17</strain>
    </source>
</reference>
<evidence type="ECO:0000313" key="2">
    <source>
        <dbReference type="EnsemblPlants" id="KEH38051"/>
    </source>
</evidence>
<dbReference type="AlphaFoldDB" id="A0A072V8U5"/>
<sequence length="101" mass="11387">MVCHQQQLQRFDDDNVNLTIQLRESTPPLIIRQGKSTPPLIEQQCKGTPPPINDNQTNNIRKLTSIPTTFVFTPKTNSVPINTSLHFKFGQSCAEILKNSL</sequence>